<reference evidence="2 3" key="1">
    <citation type="submission" date="2019-01" db="EMBL/GenBank/DDBJ databases">
        <authorList>
            <person name="Chen W.-M."/>
        </authorList>
    </citation>
    <scope>NUCLEOTIDE SEQUENCE [LARGE SCALE GENOMIC DNA]</scope>
    <source>
        <strain evidence="2 3">HPM-16</strain>
    </source>
</reference>
<evidence type="ECO:0000256" key="1">
    <source>
        <dbReference type="SAM" id="Phobius"/>
    </source>
</evidence>
<dbReference type="EMBL" id="SACQ01000001">
    <property type="protein sequence ID" value="RVU32370.1"/>
    <property type="molecule type" value="Genomic_DNA"/>
</dbReference>
<evidence type="ECO:0000313" key="3">
    <source>
        <dbReference type="Proteomes" id="UP000282818"/>
    </source>
</evidence>
<dbReference type="RefSeq" id="WP_127692539.1">
    <property type="nucleotide sequence ID" value="NZ_SACQ01000001.1"/>
</dbReference>
<feature type="transmembrane region" description="Helical" evidence="1">
    <location>
        <begin position="165"/>
        <end position="186"/>
    </location>
</feature>
<keyword evidence="1" id="KW-0812">Transmembrane</keyword>
<accession>A0A437QCU4</accession>
<organism evidence="2 3">
    <name type="scientific">Neptunomonas marina</name>
    <dbReference type="NCBI Taxonomy" id="1815562"/>
    <lineage>
        <taxon>Bacteria</taxon>
        <taxon>Pseudomonadati</taxon>
        <taxon>Pseudomonadota</taxon>
        <taxon>Gammaproteobacteria</taxon>
        <taxon>Oceanospirillales</taxon>
        <taxon>Oceanospirillaceae</taxon>
        <taxon>Neptunomonas</taxon>
    </lineage>
</organism>
<dbReference type="AlphaFoldDB" id="A0A437QCU4"/>
<evidence type="ECO:0000313" key="2">
    <source>
        <dbReference type="EMBL" id="RVU32370.1"/>
    </source>
</evidence>
<comment type="caution">
    <text evidence="2">The sequence shown here is derived from an EMBL/GenBank/DDBJ whole genome shotgun (WGS) entry which is preliminary data.</text>
</comment>
<sequence>MSQQPLNLRRFVLLLFPMLAICFALWWSLSGWLASPALSASEWLLAWWLPDSFHLLQQKGATGLVFSTLGEFNGQLMSAQAAKNYLAFEFNTQILSFSLPFFCALTFAAPGNFSLEHLLEGIAALYAVFVISVAILALKTLMVGLGPQNVVESQGSLFLNINTVALLYQVCTLILPILIPVLIWVAQKRHLLAPHFNRIYNPS</sequence>
<proteinExistence type="predicted"/>
<protein>
    <submittedName>
        <fullName evidence="2">Uncharacterized protein</fullName>
    </submittedName>
</protein>
<dbReference type="InterPro" id="IPR049823">
    <property type="entry name" value="XrtH_assoc"/>
</dbReference>
<feature type="transmembrane region" description="Helical" evidence="1">
    <location>
        <begin position="12"/>
        <end position="34"/>
    </location>
</feature>
<dbReference type="Proteomes" id="UP000282818">
    <property type="component" value="Unassembled WGS sequence"/>
</dbReference>
<name>A0A437QCU4_9GAMM</name>
<feature type="transmembrane region" description="Helical" evidence="1">
    <location>
        <begin position="94"/>
        <end position="115"/>
    </location>
</feature>
<keyword evidence="1" id="KW-1133">Transmembrane helix</keyword>
<feature type="transmembrane region" description="Helical" evidence="1">
    <location>
        <begin position="122"/>
        <end position="145"/>
    </location>
</feature>
<gene>
    <name evidence="2" type="ORF">EOE65_01585</name>
</gene>
<keyword evidence="3" id="KW-1185">Reference proteome</keyword>
<dbReference type="NCBIfam" id="NF041730">
    <property type="entry name" value="XrtH_assoc"/>
    <property type="match status" value="1"/>
</dbReference>
<keyword evidence="1" id="KW-0472">Membrane</keyword>